<dbReference type="InterPro" id="IPR007918">
    <property type="entry name" value="MDM35_apoptosis"/>
</dbReference>
<name>A0AAD9UN42_9APIC</name>
<dbReference type="PANTHER" id="PTHR46403">
    <property type="entry name" value="TP53-REGULATED INHIBITOR OF APOPTOSIS 1"/>
    <property type="match status" value="1"/>
</dbReference>
<comment type="similarity">
    <text evidence="1">Belongs to the TRIAP1/MDM35 family.</text>
</comment>
<dbReference type="GO" id="GO:0045332">
    <property type="term" value="P:phospholipid translocation"/>
    <property type="evidence" value="ECO:0007669"/>
    <property type="project" value="TreeGrafter"/>
</dbReference>
<evidence type="ECO:0000313" key="3">
    <source>
        <dbReference type="EMBL" id="KAK2195430.1"/>
    </source>
</evidence>
<organism evidence="3 4">
    <name type="scientific">Babesia duncani</name>
    <dbReference type="NCBI Taxonomy" id="323732"/>
    <lineage>
        <taxon>Eukaryota</taxon>
        <taxon>Sar</taxon>
        <taxon>Alveolata</taxon>
        <taxon>Apicomplexa</taxon>
        <taxon>Aconoidasida</taxon>
        <taxon>Piroplasmida</taxon>
        <taxon>Babesiidae</taxon>
        <taxon>Babesia</taxon>
    </lineage>
</organism>
<dbReference type="GO" id="GO:0005829">
    <property type="term" value="C:cytosol"/>
    <property type="evidence" value="ECO:0007669"/>
    <property type="project" value="TreeGrafter"/>
</dbReference>
<reference evidence="3" key="1">
    <citation type="journal article" date="2023" name="Nat. Microbiol.">
        <title>Babesia duncani multi-omics identifies virulence factors and drug targets.</title>
        <authorList>
            <person name="Singh P."/>
            <person name="Lonardi S."/>
            <person name="Liang Q."/>
            <person name="Vydyam P."/>
            <person name="Khabirova E."/>
            <person name="Fang T."/>
            <person name="Gihaz S."/>
            <person name="Thekkiniath J."/>
            <person name="Munshi M."/>
            <person name="Abel S."/>
            <person name="Ciampossin L."/>
            <person name="Batugedara G."/>
            <person name="Gupta M."/>
            <person name="Lu X.M."/>
            <person name="Lenz T."/>
            <person name="Chakravarty S."/>
            <person name="Cornillot E."/>
            <person name="Hu Y."/>
            <person name="Ma W."/>
            <person name="Gonzalez L.M."/>
            <person name="Sanchez S."/>
            <person name="Estrada K."/>
            <person name="Sanchez-Flores A."/>
            <person name="Montero E."/>
            <person name="Harb O.S."/>
            <person name="Le Roch K.G."/>
            <person name="Mamoun C.B."/>
        </authorList>
    </citation>
    <scope>NUCLEOTIDE SEQUENCE</scope>
    <source>
        <strain evidence="3">WA1</strain>
    </source>
</reference>
<dbReference type="GO" id="GO:0005634">
    <property type="term" value="C:nucleus"/>
    <property type="evidence" value="ECO:0007669"/>
    <property type="project" value="TreeGrafter"/>
</dbReference>
<dbReference type="GO" id="GO:0005758">
    <property type="term" value="C:mitochondrial intermembrane space"/>
    <property type="evidence" value="ECO:0007669"/>
    <property type="project" value="TreeGrafter"/>
</dbReference>
<dbReference type="EMBL" id="JALLKP010000004">
    <property type="protein sequence ID" value="KAK2195430.1"/>
    <property type="molecule type" value="Genomic_DNA"/>
</dbReference>
<dbReference type="Proteomes" id="UP001214638">
    <property type="component" value="Unassembled WGS sequence"/>
</dbReference>
<dbReference type="RefSeq" id="XP_067802273.1">
    <property type="nucleotide sequence ID" value="XM_067948122.1"/>
</dbReference>
<evidence type="ECO:0000256" key="1">
    <source>
        <dbReference type="ARBA" id="ARBA00006196"/>
    </source>
</evidence>
<keyword evidence="2" id="KW-1015">Disulfide bond</keyword>
<evidence type="ECO:0000256" key="2">
    <source>
        <dbReference type="ARBA" id="ARBA00023157"/>
    </source>
</evidence>
<evidence type="ECO:0000313" key="4">
    <source>
        <dbReference type="Proteomes" id="UP001214638"/>
    </source>
</evidence>
<dbReference type="GO" id="GO:1990050">
    <property type="term" value="F:phosphatidic acid transfer activity"/>
    <property type="evidence" value="ECO:0007669"/>
    <property type="project" value="TreeGrafter"/>
</dbReference>
<comment type="caution">
    <text evidence="3">The sequence shown here is derived from an EMBL/GenBank/DDBJ whole genome shotgun (WGS) entry which is preliminary data.</text>
</comment>
<keyword evidence="4" id="KW-1185">Reference proteome</keyword>
<dbReference type="KEGG" id="bdw:94337403"/>
<dbReference type="AlphaFoldDB" id="A0AAD9UN42"/>
<dbReference type="PANTHER" id="PTHR46403:SF1">
    <property type="entry name" value="TP53-REGULATED INHIBITOR OF APOPTOSIS 1"/>
    <property type="match status" value="1"/>
</dbReference>
<sequence length="66" mass="7736">MHQENVKSSDSNPEAPCKEFKVSYDECFRQWFQDEFLKGDFTDRCKGHLQLYRACLIVSLSIDLGM</sequence>
<accession>A0AAD9UN42</accession>
<gene>
    <name evidence="3" type="ORF">BdWA1_003106</name>
</gene>
<dbReference type="GeneID" id="94337403"/>
<protein>
    <submittedName>
        <fullName evidence="3">Mitochondrial distribution-morphology family 35-apoptosis</fullName>
    </submittedName>
</protein>
<proteinExistence type="inferred from homology"/>
<dbReference type="Pfam" id="PF05254">
    <property type="entry name" value="UPF0203"/>
    <property type="match status" value="1"/>
</dbReference>